<dbReference type="InterPro" id="IPR015168">
    <property type="entry name" value="SsuA/THI5"/>
</dbReference>
<feature type="chain" id="PRO_5045433331" evidence="1">
    <location>
        <begin position="24"/>
        <end position="361"/>
    </location>
</feature>
<dbReference type="SUPFAM" id="SSF53850">
    <property type="entry name" value="Periplasmic binding protein-like II"/>
    <property type="match status" value="1"/>
</dbReference>
<proteinExistence type="predicted"/>
<evidence type="ECO:0000313" key="3">
    <source>
        <dbReference type="EMBL" id="GAA0895815.1"/>
    </source>
</evidence>
<evidence type="ECO:0000259" key="2">
    <source>
        <dbReference type="SMART" id="SM00062"/>
    </source>
</evidence>
<dbReference type="Proteomes" id="UP001499967">
    <property type="component" value="Unassembled WGS sequence"/>
</dbReference>
<gene>
    <name evidence="3" type="ORF">GCM10009559_52850</name>
</gene>
<sequence>MLKSSSRLLAGLLATLLAATVTACGGGAADDGGPATLKVAVTTPTWNAGFASFLLAQAEGYFEEEGVDVEFTLPPSGTQAAQQVIAGGADIALVTPEPVIIGATKGTDLTYFASYYGDWIYSLASVDGSGINGVADLAGKRIGVTNVGSSGALFAQVALEMAGLGKDAATLVPIGVGAQQISAIQEGRVDALALWDTQYQIVRNAGIAITDLPVAEMTGMFGGGFVARKSNLEDDPDAFVRFGRAFAKGVVHTQADPEAAIKAMWTAQPDTRPAAGAPEAEALAEQVKVLQVRLDGLGVPEGQTDWGTIDPERVQRSIDFAQKAGLITEPVEVGQILDTGLLPQINDFSREEVLKRASAQK</sequence>
<reference evidence="4" key="1">
    <citation type="journal article" date="2019" name="Int. J. Syst. Evol. Microbiol.">
        <title>The Global Catalogue of Microorganisms (GCM) 10K type strain sequencing project: providing services to taxonomists for standard genome sequencing and annotation.</title>
        <authorList>
            <consortium name="The Broad Institute Genomics Platform"/>
            <consortium name="The Broad Institute Genome Sequencing Center for Infectious Disease"/>
            <person name="Wu L."/>
            <person name="Ma J."/>
        </authorList>
    </citation>
    <scope>NUCLEOTIDE SEQUENCE [LARGE SCALE GENOMIC DNA]</scope>
    <source>
        <strain evidence="4">JCM 11117</strain>
    </source>
</reference>
<name>A0ABP3YJH7_9PSEU</name>
<keyword evidence="4" id="KW-1185">Reference proteome</keyword>
<dbReference type="CDD" id="cd01008">
    <property type="entry name" value="PBP2_NrtA_SsuA_CpmA_like"/>
    <property type="match status" value="1"/>
</dbReference>
<protein>
    <submittedName>
        <fullName evidence="3">ABC transporter substrate-binding protein</fullName>
    </submittedName>
</protein>
<comment type="caution">
    <text evidence="3">The sequence shown here is derived from an EMBL/GenBank/DDBJ whole genome shotgun (WGS) entry which is preliminary data.</text>
</comment>
<organism evidence="3 4">
    <name type="scientific">Pseudonocardia zijingensis</name>
    <dbReference type="NCBI Taxonomy" id="153376"/>
    <lineage>
        <taxon>Bacteria</taxon>
        <taxon>Bacillati</taxon>
        <taxon>Actinomycetota</taxon>
        <taxon>Actinomycetes</taxon>
        <taxon>Pseudonocardiales</taxon>
        <taxon>Pseudonocardiaceae</taxon>
        <taxon>Pseudonocardia</taxon>
    </lineage>
</organism>
<accession>A0ABP3YJH7</accession>
<dbReference type="Pfam" id="PF09084">
    <property type="entry name" value="NMT1"/>
    <property type="match status" value="1"/>
</dbReference>
<evidence type="ECO:0000313" key="4">
    <source>
        <dbReference type="Proteomes" id="UP001499967"/>
    </source>
</evidence>
<dbReference type="InterPro" id="IPR027939">
    <property type="entry name" value="NMT1/THI5"/>
</dbReference>
<dbReference type="PANTHER" id="PTHR31528">
    <property type="entry name" value="4-AMINO-5-HYDROXYMETHYL-2-METHYLPYRIMIDINE PHOSPHATE SYNTHASE THI11-RELATED"/>
    <property type="match status" value="1"/>
</dbReference>
<dbReference type="SMART" id="SM00062">
    <property type="entry name" value="PBPb"/>
    <property type="match status" value="1"/>
</dbReference>
<dbReference type="EMBL" id="BAAAHP010000163">
    <property type="protein sequence ID" value="GAA0895815.1"/>
    <property type="molecule type" value="Genomic_DNA"/>
</dbReference>
<dbReference type="PANTHER" id="PTHR31528:SF15">
    <property type="entry name" value="RIBOFLAVIN-BINDING PROTEIN RIBY"/>
    <property type="match status" value="1"/>
</dbReference>
<evidence type="ECO:0000256" key="1">
    <source>
        <dbReference type="SAM" id="SignalP"/>
    </source>
</evidence>
<dbReference type="Gene3D" id="3.40.190.10">
    <property type="entry name" value="Periplasmic binding protein-like II"/>
    <property type="match status" value="2"/>
</dbReference>
<feature type="signal peptide" evidence="1">
    <location>
        <begin position="1"/>
        <end position="23"/>
    </location>
</feature>
<dbReference type="InterPro" id="IPR001638">
    <property type="entry name" value="Solute-binding_3/MltF_N"/>
</dbReference>
<feature type="domain" description="Solute-binding protein family 3/N-terminal" evidence="2">
    <location>
        <begin position="36"/>
        <end position="249"/>
    </location>
</feature>
<keyword evidence="1" id="KW-0732">Signal</keyword>
<dbReference type="PROSITE" id="PS51257">
    <property type="entry name" value="PROKAR_LIPOPROTEIN"/>
    <property type="match status" value="1"/>
</dbReference>
<dbReference type="RefSeq" id="WP_343944283.1">
    <property type="nucleotide sequence ID" value="NZ_BAAAHP010000163.1"/>
</dbReference>